<accession>A0A1I1N3R3</accession>
<dbReference type="PANTHER" id="PTHR30537:SF5">
    <property type="entry name" value="HTH-TYPE TRANSCRIPTIONAL ACTIVATOR TTDR-RELATED"/>
    <property type="match status" value="1"/>
</dbReference>
<evidence type="ECO:0000256" key="1">
    <source>
        <dbReference type="ARBA" id="ARBA00009437"/>
    </source>
</evidence>
<name>A0A1I1N3R3_9GAMM</name>
<dbReference type="Gene3D" id="1.10.10.10">
    <property type="entry name" value="Winged helix-like DNA-binding domain superfamily/Winged helix DNA-binding domain"/>
    <property type="match status" value="1"/>
</dbReference>
<dbReference type="AlphaFoldDB" id="A0A1I1N3R3"/>
<dbReference type="SUPFAM" id="SSF46785">
    <property type="entry name" value="Winged helix' DNA-binding domain"/>
    <property type="match status" value="1"/>
</dbReference>
<dbReference type="EMBL" id="FOLO01000021">
    <property type="protein sequence ID" value="SFC88440.1"/>
    <property type="molecule type" value="Genomic_DNA"/>
</dbReference>
<dbReference type="Proteomes" id="UP000198862">
    <property type="component" value="Unassembled WGS sequence"/>
</dbReference>
<dbReference type="InterPro" id="IPR036388">
    <property type="entry name" value="WH-like_DNA-bd_sf"/>
</dbReference>
<dbReference type="GO" id="GO:0006351">
    <property type="term" value="P:DNA-templated transcription"/>
    <property type="evidence" value="ECO:0007669"/>
    <property type="project" value="TreeGrafter"/>
</dbReference>
<proteinExistence type="inferred from homology"/>
<reference evidence="6 7" key="1">
    <citation type="submission" date="2016-10" db="EMBL/GenBank/DDBJ databases">
        <authorList>
            <person name="de Groot N.N."/>
        </authorList>
    </citation>
    <scope>NUCLEOTIDE SEQUENCE [LARGE SCALE GENOMIC DNA]</scope>
    <source>
        <strain evidence="6 7">DSM 6059</strain>
    </source>
</reference>
<evidence type="ECO:0000256" key="4">
    <source>
        <dbReference type="ARBA" id="ARBA00023163"/>
    </source>
</evidence>
<dbReference type="CDD" id="cd08422">
    <property type="entry name" value="PBP2_CrgA_like"/>
    <property type="match status" value="1"/>
</dbReference>
<keyword evidence="2" id="KW-0805">Transcription regulation</keyword>
<dbReference type="InterPro" id="IPR058163">
    <property type="entry name" value="LysR-type_TF_proteobact-type"/>
</dbReference>
<dbReference type="RefSeq" id="WP_091985040.1">
    <property type="nucleotide sequence ID" value="NZ_FOLO01000021.1"/>
</dbReference>
<dbReference type="InterPro" id="IPR036390">
    <property type="entry name" value="WH_DNA-bd_sf"/>
</dbReference>
<dbReference type="Pfam" id="PF03466">
    <property type="entry name" value="LysR_substrate"/>
    <property type="match status" value="1"/>
</dbReference>
<keyword evidence="4" id="KW-0804">Transcription</keyword>
<dbReference type="InterPro" id="IPR000847">
    <property type="entry name" value="LysR_HTH_N"/>
</dbReference>
<evidence type="ECO:0000256" key="2">
    <source>
        <dbReference type="ARBA" id="ARBA00023015"/>
    </source>
</evidence>
<evidence type="ECO:0000256" key="3">
    <source>
        <dbReference type="ARBA" id="ARBA00023125"/>
    </source>
</evidence>
<organism evidence="6 7">
    <name type="scientific">Pseudoalteromonas denitrificans DSM 6059</name>
    <dbReference type="NCBI Taxonomy" id="1123010"/>
    <lineage>
        <taxon>Bacteria</taxon>
        <taxon>Pseudomonadati</taxon>
        <taxon>Pseudomonadota</taxon>
        <taxon>Gammaproteobacteria</taxon>
        <taxon>Alteromonadales</taxon>
        <taxon>Pseudoalteromonadaceae</taxon>
        <taxon>Pseudoalteromonas</taxon>
    </lineage>
</organism>
<dbReference type="InterPro" id="IPR005119">
    <property type="entry name" value="LysR_subst-bd"/>
</dbReference>
<dbReference type="Gene3D" id="3.40.190.290">
    <property type="match status" value="1"/>
</dbReference>
<evidence type="ECO:0000259" key="5">
    <source>
        <dbReference type="PROSITE" id="PS50931"/>
    </source>
</evidence>
<sequence>MLDTIDLFIKVNRYNTFHEAAVKLNIPLATLQRRIKKLEDNLALALFYRERGCLRLTEPGKQFYTQCLSPVENLQNVLDNFKGHSHNKKGSIKLIAPQNFMKSEFVNGLFKDFSHRFPEIKIHMVLSDERLDLKNTEFDLAVRIGKLVNSQNICKVINRMDFVLAAAPELIAELGSPNTFTDLAKLPHITFTPFKNWKFLDHDGQYCVFHPEPNFIANDFEMCALAALEGRGVYYGPLLYLKKHLKNGELITLLNDFQPIKRDINLIWPDKLIPHSTRLLIDYLSEKLSEPYI</sequence>
<dbReference type="PROSITE" id="PS50931">
    <property type="entry name" value="HTH_LYSR"/>
    <property type="match status" value="1"/>
</dbReference>
<dbReference type="SUPFAM" id="SSF53850">
    <property type="entry name" value="Periplasmic binding protein-like II"/>
    <property type="match status" value="1"/>
</dbReference>
<dbReference type="GO" id="GO:0043565">
    <property type="term" value="F:sequence-specific DNA binding"/>
    <property type="evidence" value="ECO:0007669"/>
    <property type="project" value="TreeGrafter"/>
</dbReference>
<keyword evidence="7" id="KW-1185">Reference proteome</keyword>
<dbReference type="STRING" id="1123010.SAMN02745724_02811"/>
<dbReference type="OrthoDB" id="9786526at2"/>
<gene>
    <name evidence="6" type="ORF">SAMN02745724_02811</name>
</gene>
<keyword evidence="3" id="KW-0238">DNA-binding</keyword>
<dbReference type="Pfam" id="PF00126">
    <property type="entry name" value="HTH_1"/>
    <property type="match status" value="1"/>
</dbReference>
<feature type="domain" description="HTH lysR-type" evidence="5">
    <location>
        <begin position="1"/>
        <end position="57"/>
    </location>
</feature>
<dbReference type="PANTHER" id="PTHR30537">
    <property type="entry name" value="HTH-TYPE TRANSCRIPTIONAL REGULATOR"/>
    <property type="match status" value="1"/>
</dbReference>
<evidence type="ECO:0000313" key="6">
    <source>
        <dbReference type="EMBL" id="SFC88440.1"/>
    </source>
</evidence>
<evidence type="ECO:0000313" key="7">
    <source>
        <dbReference type="Proteomes" id="UP000198862"/>
    </source>
</evidence>
<protein>
    <submittedName>
        <fullName evidence="6">Regulatory helix-turn-helix protein, lysR family</fullName>
    </submittedName>
</protein>
<dbReference type="GO" id="GO:0003700">
    <property type="term" value="F:DNA-binding transcription factor activity"/>
    <property type="evidence" value="ECO:0007669"/>
    <property type="project" value="InterPro"/>
</dbReference>
<comment type="similarity">
    <text evidence="1">Belongs to the LysR transcriptional regulatory family.</text>
</comment>